<dbReference type="InterPro" id="IPR013785">
    <property type="entry name" value="Aldolase_TIM"/>
</dbReference>
<dbReference type="AlphaFoldDB" id="A0A2V1GVQ0"/>
<dbReference type="SUPFAM" id="SSF51395">
    <property type="entry name" value="FMN-linked oxidoreductases"/>
    <property type="match status" value="1"/>
</dbReference>
<dbReference type="GO" id="GO:0015930">
    <property type="term" value="F:glutamate synthase activity"/>
    <property type="evidence" value="ECO:0007669"/>
    <property type="project" value="InterPro"/>
</dbReference>
<organism evidence="5 6">
    <name type="scientific">Pelagibaculum spongiae</name>
    <dbReference type="NCBI Taxonomy" id="2080658"/>
    <lineage>
        <taxon>Bacteria</taxon>
        <taxon>Pseudomonadati</taxon>
        <taxon>Pseudomonadota</taxon>
        <taxon>Gammaproteobacteria</taxon>
        <taxon>Oceanospirillales</taxon>
        <taxon>Pelagibaculum</taxon>
    </lineage>
</organism>
<dbReference type="InterPro" id="IPR024188">
    <property type="entry name" value="GltB"/>
</dbReference>
<dbReference type="InterPro" id="IPR002932">
    <property type="entry name" value="Glu_synthdom"/>
</dbReference>
<dbReference type="OrthoDB" id="9795032at2"/>
<keyword evidence="3" id="KW-0812">Transmembrane</keyword>
<comment type="caution">
    <text evidence="5">The sequence shown here is derived from an EMBL/GenBank/DDBJ whole genome shotgun (WGS) entry which is preliminary data.</text>
</comment>
<reference evidence="5 6" key="1">
    <citation type="submission" date="2018-04" db="EMBL/GenBank/DDBJ databases">
        <title>Thalassorhabdus spongiae gen. nov., sp. nov., isolated from a marine sponge in South-West Iceland.</title>
        <authorList>
            <person name="Knobloch S."/>
            <person name="Daussin A."/>
            <person name="Johannsson R."/>
            <person name="Marteinsson V.T."/>
        </authorList>
    </citation>
    <scope>NUCLEOTIDE SEQUENCE [LARGE SCALE GENOMIC DNA]</scope>
    <source>
        <strain evidence="5 6">Hp12</strain>
    </source>
</reference>
<proteinExistence type="inferred from homology"/>
<name>A0A2V1GVQ0_9GAMM</name>
<evidence type="ECO:0000313" key="6">
    <source>
        <dbReference type="Proteomes" id="UP000244906"/>
    </source>
</evidence>
<gene>
    <name evidence="5" type="ORF">DC094_14990</name>
</gene>
<dbReference type="Gene3D" id="3.20.20.70">
    <property type="entry name" value="Aldolase class I"/>
    <property type="match status" value="1"/>
</dbReference>
<dbReference type="PIRSF" id="PIRSF006429">
    <property type="entry name" value="GOGAT_lg_2"/>
    <property type="match status" value="1"/>
</dbReference>
<evidence type="ECO:0000259" key="4">
    <source>
        <dbReference type="Pfam" id="PF01645"/>
    </source>
</evidence>
<keyword evidence="3" id="KW-1133">Transmembrane helix</keyword>
<feature type="transmembrane region" description="Helical" evidence="3">
    <location>
        <begin position="12"/>
        <end position="37"/>
    </location>
</feature>
<feature type="domain" description="Glutamate synthase" evidence="4">
    <location>
        <begin position="135"/>
        <end position="465"/>
    </location>
</feature>
<dbReference type="EMBL" id="QDDL01000006">
    <property type="protein sequence ID" value="PVZ67737.1"/>
    <property type="molecule type" value="Genomic_DNA"/>
</dbReference>
<protein>
    <submittedName>
        <fullName evidence="5">FMN-binding glutamate synthase family protein</fullName>
    </submittedName>
</protein>
<dbReference type="RefSeq" id="WP_116687933.1">
    <property type="nucleotide sequence ID" value="NZ_CAWNYD010000006.1"/>
</dbReference>
<dbReference type="PANTHER" id="PTHR43819">
    <property type="entry name" value="ARCHAEAL-TYPE GLUTAMATE SYNTHASE [NADPH]"/>
    <property type="match status" value="1"/>
</dbReference>
<sequence>MADQPVEFLLQAMQFMVALFIFVVGAGVLYVAVLYIIDRTQTEQTIRRNYPVLGRFRYAFEHMGEFFRQYFFAMDREELPFNRADRSWCYRAAKGVDSTVAFGSTRPLNQTGEVIFVNCPFPTLAEDSVPASAVTIGTHCEKPYTTSSLFNISGMSFGAISKPAVLALSQGAKAAGCWMNTGEGGLSPHHLSGGADIVYQIGTAKYGVRTEDGALSDEKLQQVAAHEQVKMFEIKMSQGAKPGKGGILPGGKVTAEIAKIRGIKEGTDSISPNGHTDIRNVTDLLDMINHVRKVTGKPVGFKAVIGAWGYLDTMFAEILRRGPESAPDFITIDSADGGTGAAPAPLMDYMGMTIKESLPLVVDKLNEYGLRDRVKVITSGKLVTPAGVAWALSMGADFITSARGFMFALGCIQALQCNKNTCPTGITTHNKNLQKGLDPTNKAIRVAAYQKTMTKEVGILAHSCGVPEPRQLKRFHARVVMEKGLSTPLDELHPPVATNHQLVQKITLEQSGK</sequence>
<dbReference type="Proteomes" id="UP000244906">
    <property type="component" value="Unassembled WGS sequence"/>
</dbReference>
<dbReference type="Pfam" id="PF01645">
    <property type="entry name" value="Glu_synthase"/>
    <property type="match status" value="1"/>
</dbReference>
<dbReference type="CDD" id="cd02808">
    <property type="entry name" value="GltS_FMN"/>
    <property type="match status" value="1"/>
</dbReference>
<evidence type="ECO:0000256" key="2">
    <source>
        <dbReference type="PIRNR" id="PIRNR006429"/>
    </source>
</evidence>
<evidence type="ECO:0000313" key="5">
    <source>
        <dbReference type="EMBL" id="PVZ67737.1"/>
    </source>
</evidence>
<dbReference type="PANTHER" id="PTHR43819:SF1">
    <property type="entry name" value="ARCHAEAL-TYPE GLUTAMATE SYNTHASE [NADPH]"/>
    <property type="match status" value="1"/>
</dbReference>
<keyword evidence="6" id="KW-1185">Reference proteome</keyword>
<evidence type="ECO:0000256" key="3">
    <source>
        <dbReference type="SAM" id="Phobius"/>
    </source>
</evidence>
<dbReference type="GO" id="GO:0006537">
    <property type="term" value="P:glutamate biosynthetic process"/>
    <property type="evidence" value="ECO:0007669"/>
    <property type="project" value="InterPro"/>
</dbReference>
<accession>A0A2V1GVQ0</accession>
<keyword evidence="3" id="KW-0472">Membrane</keyword>
<evidence type="ECO:0000256" key="1">
    <source>
        <dbReference type="ARBA" id="ARBA00009716"/>
    </source>
</evidence>
<comment type="similarity">
    <text evidence="1 2">Belongs to the glutamate synthase family.</text>
</comment>